<protein>
    <recommendedName>
        <fullName evidence="3">Transposase IS4-like domain-containing protein</fullName>
    </recommendedName>
</protein>
<accession>Q4C3R7</accession>
<reference evidence="1" key="3">
    <citation type="submission" date="2016-12" db="EMBL/GenBank/DDBJ databases">
        <title>Annotation of the draft genome assembly of Crocosphaera watsonii WH 8501.</title>
        <authorList>
            <consortium name="US DOE Joint Genome Institute (JGI-ORNL)"/>
            <person name="Larimer F."/>
            <person name="Land M."/>
        </authorList>
    </citation>
    <scope>NUCLEOTIDE SEQUENCE</scope>
    <source>
        <strain evidence="1">WH 8501</strain>
    </source>
</reference>
<dbReference type="AlphaFoldDB" id="Q4C3R7"/>
<evidence type="ECO:0000313" key="2">
    <source>
        <dbReference type="Proteomes" id="UP000003922"/>
    </source>
</evidence>
<proteinExistence type="predicted"/>
<keyword evidence="2" id="KW-1185">Reference proteome</keyword>
<sequence length="114" mass="12920">MEKKIQGQTGKEPWFILTNLDSLSEVLKVYRARAGIEAMFKDCKTGGYNLEGSKANNKRLNSLILLIAIAYTATSLKGKTFRQTNQGKYIASLTEKSRRDRRHSNFWIGLYGSL</sequence>
<reference evidence="1" key="1">
    <citation type="submission" date="2004-02" db="EMBL/GenBank/DDBJ databases">
        <authorList>
            <consortium name="DOE Joint Genome Institute"/>
        </authorList>
    </citation>
    <scope>NUCLEOTIDE SEQUENCE [LARGE SCALE GENOMIC DNA]</scope>
    <source>
        <strain evidence="1">WH 8501</strain>
    </source>
</reference>
<dbReference type="InterPro" id="IPR012337">
    <property type="entry name" value="RNaseH-like_sf"/>
</dbReference>
<name>Q4C3R7_CROWT</name>
<evidence type="ECO:0008006" key="3">
    <source>
        <dbReference type="Google" id="ProtNLM"/>
    </source>
</evidence>
<dbReference type="EMBL" id="AADV02000015">
    <property type="protein sequence ID" value="EAM50784.1"/>
    <property type="molecule type" value="Genomic_DNA"/>
</dbReference>
<reference evidence="1" key="2">
    <citation type="submission" date="2005-06" db="EMBL/GenBank/DDBJ databases">
        <title>Sequencing of the draft genome and assembly of Crocosphaera watsonii WH 8501.</title>
        <authorList>
            <consortium name="US DOE Joint Genome Institute (JGI-PGF)"/>
            <person name="Copeland A."/>
            <person name="Lucas S."/>
            <person name="Lapidus A."/>
            <person name="Barry K."/>
            <person name="Detter C."/>
            <person name="Glavina T."/>
            <person name="Hammon N."/>
            <person name="Israni S."/>
            <person name="Pitluck S."/>
            <person name="Richardson P."/>
        </authorList>
    </citation>
    <scope>NUCLEOTIDE SEQUENCE [LARGE SCALE GENOMIC DNA]</scope>
    <source>
        <strain evidence="1">WH 8501</strain>
    </source>
</reference>
<dbReference type="RefSeq" id="WP_007305531.1">
    <property type="nucleotide sequence ID" value="NZ_CAWLGH010000309.1"/>
</dbReference>
<gene>
    <name evidence="1" type="ORF">CwatDRAFT_3779</name>
</gene>
<evidence type="ECO:0000313" key="1">
    <source>
        <dbReference type="EMBL" id="EAM50784.1"/>
    </source>
</evidence>
<comment type="caution">
    <text evidence="1">The sequence shown here is derived from an EMBL/GenBank/DDBJ whole genome shotgun (WGS) entry which is preliminary data.</text>
</comment>
<dbReference type="Proteomes" id="UP000003922">
    <property type="component" value="Unassembled WGS sequence"/>
</dbReference>
<dbReference type="KEGG" id="cwa:CwatDRAFT_3779"/>
<organism evidence="1 2">
    <name type="scientific">Crocosphaera watsonii WH 8501</name>
    <dbReference type="NCBI Taxonomy" id="165597"/>
    <lineage>
        <taxon>Bacteria</taxon>
        <taxon>Bacillati</taxon>
        <taxon>Cyanobacteriota</taxon>
        <taxon>Cyanophyceae</taxon>
        <taxon>Oscillatoriophycideae</taxon>
        <taxon>Chroococcales</taxon>
        <taxon>Aphanothecaceae</taxon>
        <taxon>Crocosphaera</taxon>
    </lineage>
</organism>
<dbReference type="SUPFAM" id="SSF53098">
    <property type="entry name" value="Ribonuclease H-like"/>
    <property type="match status" value="1"/>
</dbReference>